<evidence type="ECO:0000313" key="3">
    <source>
        <dbReference type="Proteomes" id="UP000094869"/>
    </source>
</evidence>
<gene>
    <name evidence="2" type="ORF">BEI63_29445</name>
</gene>
<keyword evidence="1" id="KW-0472">Membrane</keyword>
<proteinExistence type="predicted"/>
<feature type="transmembrane region" description="Helical" evidence="1">
    <location>
        <begin position="40"/>
        <end position="68"/>
    </location>
</feature>
<dbReference type="EMBL" id="MEHD01000054">
    <property type="protein sequence ID" value="ODR44893.1"/>
    <property type="molecule type" value="Genomic_DNA"/>
</dbReference>
<keyword evidence="3" id="KW-1185">Reference proteome</keyword>
<name>A0ABX3AAC4_9FIRM</name>
<reference evidence="2 3" key="1">
    <citation type="submission" date="2016-08" db="EMBL/GenBank/DDBJ databases">
        <title>Characterization of Isolates of Eisenbergiella tayi Derived from Blood Cultures, Using Whole Genome Sequencing.</title>
        <authorList>
            <person name="Bernier A.-M."/>
            <person name="Burdz T."/>
            <person name="Wiebe D."/>
            <person name="Bernard K."/>
        </authorList>
    </citation>
    <scope>NUCLEOTIDE SEQUENCE [LARGE SCALE GENOMIC DNA]</scope>
    <source>
        <strain evidence="2 3">NML120146</strain>
    </source>
</reference>
<accession>A0ABX3AAC4</accession>
<keyword evidence="1" id="KW-1133">Transmembrane helix</keyword>
<protein>
    <submittedName>
        <fullName evidence="2">Uncharacterized protein</fullName>
    </submittedName>
</protein>
<sequence>MRVFRVNLRCWISSFVLPLIRDLFVMVLSETLKRAVKGIAAVLAALKAAAVSISITLQPMAVISSMWANWAKMVSMLKVLPLCRGMLLIWQMWRACLQRMFCSWGSGYCFQRLRRKRDIRLGALIKS</sequence>
<dbReference type="Proteomes" id="UP000094869">
    <property type="component" value="Unassembled WGS sequence"/>
</dbReference>
<evidence type="ECO:0000256" key="1">
    <source>
        <dbReference type="SAM" id="Phobius"/>
    </source>
</evidence>
<organism evidence="2 3">
    <name type="scientific">Eisenbergiella tayi</name>
    <dbReference type="NCBI Taxonomy" id="1432052"/>
    <lineage>
        <taxon>Bacteria</taxon>
        <taxon>Bacillati</taxon>
        <taxon>Bacillota</taxon>
        <taxon>Clostridia</taxon>
        <taxon>Lachnospirales</taxon>
        <taxon>Lachnospiraceae</taxon>
        <taxon>Eisenbergiella</taxon>
    </lineage>
</organism>
<keyword evidence="1" id="KW-0812">Transmembrane</keyword>
<comment type="caution">
    <text evidence="2">The sequence shown here is derived from an EMBL/GenBank/DDBJ whole genome shotgun (WGS) entry which is preliminary data.</text>
</comment>
<evidence type="ECO:0000313" key="2">
    <source>
        <dbReference type="EMBL" id="ODR44893.1"/>
    </source>
</evidence>